<feature type="transmembrane region" description="Helical" evidence="1">
    <location>
        <begin position="24"/>
        <end position="42"/>
    </location>
</feature>
<dbReference type="EMBL" id="KQ086021">
    <property type="protein sequence ID" value="KLO10616.1"/>
    <property type="molecule type" value="Genomic_DNA"/>
</dbReference>
<dbReference type="AlphaFoldDB" id="A0A0H2S0R4"/>
<organism evidence="2 3">
    <name type="scientific">Schizopora paradoxa</name>
    <dbReference type="NCBI Taxonomy" id="27342"/>
    <lineage>
        <taxon>Eukaryota</taxon>
        <taxon>Fungi</taxon>
        <taxon>Dikarya</taxon>
        <taxon>Basidiomycota</taxon>
        <taxon>Agaricomycotina</taxon>
        <taxon>Agaricomycetes</taxon>
        <taxon>Hymenochaetales</taxon>
        <taxon>Schizoporaceae</taxon>
        <taxon>Schizopora</taxon>
    </lineage>
</organism>
<dbReference type="InParanoid" id="A0A0H2S0R4"/>
<reference evidence="2 3" key="1">
    <citation type="submission" date="2015-04" db="EMBL/GenBank/DDBJ databases">
        <title>Complete genome sequence of Schizopora paradoxa KUC8140, a cosmopolitan wood degrader in East Asia.</title>
        <authorList>
            <consortium name="DOE Joint Genome Institute"/>
            <person name="Min B."/>
            <person name="Park H."/>
            <person name="Jang Y."/>
            <person name="Kim J.-J."/>
            <person name="Kim K.H."/>
            <person name="Pangilinan J."/>
            <person name="Lipzen A."/>
            <person name="Riley R."/>
            <person name="Grigoriev I.V."/>
            <person name="Spatafora J.W."/>
            <person name="Choi I.-G."/>
        </authorList>
    </citation>
    <scope>NUCLEOTIDE SEQUENCE [LARGE SCALE GENOMIC DNA]</scope>
    <source>
        <strain evidence="2 3">KUC8140</strain>
    </source>
</reference>
<keyword evidence="3" id="KW-1185">Reference proteome</keyword>
<evidence type="ECO:0000256" key="1">
    <source>
        <dbReference type="SAM" id="Phobius"/>
    </source>
</evidence>
<protein>
    <submittedName>
        <fullName evidence="2">Uncharacterized protein</fullName>
    </submittedName>
</protein>
<evidence type="ECO:0000313" key="2">
    <source>
        <dbReference type="EMBL" id="KLO10616.1"/>
    </source>
</evidence>
<accession>A0A0H2S0R4</accession>
<keyword evidence="1" id="KW-0812">Transmembrane</keyword>
<gene>
    <name evidence="2" type="ORF">SCHPADRAFT_507944</name>
</gene>
<evidence type="ECO:0000313" key="3">
    <source>
        <dbReference type="Proteomes" id="UP000053477"/>
    </source>
</evidence>
<proteinExistence type="predicted"/>
<name>A0A0H2S0R4_9AGAM</name>
<sequence length="124" mass="14047">MSLDALQTPSGVSSIPDQRKYDNLTSYVSLLNPSFLLFVIVLRHFLLPSSFRAQVVDASPISIPNLYSSCNMFSPTSLSFVRYLLFDMPCLVFIRLSVTSFSLDALRCYTYSIPSTPLRYYHSI</sequence>
<keyword evidence="1" id="KW-0472">Membrane</keyword>
<keyword evidence="1" id="KW-1133">Transmembrane helix</keyword>
<dbReference type="Proteomes" id="UP000053477">
    <property type="component" value="Unassembled WGS sequence"/>
</dbReference>